<reference evidence="1" key="2">
    <citation type="submission" date="2023-01" db="EMBL/GenBank/DDBJ databases">
        <title>Draft genome sequence of Agaribacter marinus strain NBRC 110023.</title>
        <authorList>
            <person name="Sun Q."/>
            <person name="Mori K."/>
        </authorList>
    </citation>
    <scope>NUCLEOTIDE SEQUENCE</scope>
    <source>
        <strain evidence="1">NBRC 110023</strain>
    </source>
</reference>
<organism evidence="1 2">
    <name type="scientific">Agaribacter marinus</name>
    <dbReference type="NCBI Taxonomy" id="1431249"/>
    <lineage>
        <taxon>Bacteria</taxon>
        <taxon>Pseudomonadati</taxon>
        <taxon>Pseudomonadota</taxon>
        <taxon>Gammaproteobacteria</taxon>
        <taxon>Alteromonadales</taxon>
        <taxon>Alteromonadaceae</taxon>
        <taxon>Agaribacter</taxon>
    </lineage>
</organism>
<protein>
    <submittedName>
        <fullName evidence="1">N-acetyltransferase GCN5</fullName>
    </submittedName>
</protein>
<keyword evidence="2" id="KW-1185">Reference proteome</keyword>
<proteinExistence type="predicted"/>
<sequence length="216" mass="24059">MATSVYQPDVEHITFSYLSAEDLSVAASILYNAYFDDPLFTDIFNADKEGYEARLRSAIREEVNTFWDAQQPLVGLYEDDRLLAVSCLISPDAAFGAGRFWHWRLKMLLTAGYFGTKQMIAKEEKVREQIPAENYHMLSLIGVHPDYQDIGLGHMLMSAILGVLEDDPSSEGIGVLVTVDKCKSFFVDAAFSGVANISVGNITGNVMFRPRKLTSK</sequence>
<dbReference type="RefSeq" id="WP_284217122.1">
    <property type="nucleotide sequence ID" value="NZ_BSOT01000005.1"/>
</dbReference>
<comment type="caution">
    <text evidence="1">The sequence shown here is derived from an EMBL/GenBank/DDBJ whole genome shotgun (WGS) entry which is preliminary data.</text>
</comment>
<gene>
    <name evidence="1" type="ORF">GCM10007852_17520</name>
</gene>
<dbReference type="Proteomes" id="UP001156601">
    <property type="component" value="Unassembled WGS sequence"/>
</dbReference>
<dbReference type="Gene3D" id="3.40.630.30">
    <property type="match status" value="1"/>
</dbReference>
<accession>A0AA37SYG4</accession>
<name>A0AA37SYG4_9ALTE</name>
<evidence type="ECO:0000313" key="2">
    <source>
        <dbReference type="Proteomes" id="UP001156601"/>
    </source>
</evidence>
<dbReference type="SUPFAM" id="SSF55729">
    <property type="entry name" value="Acyl-CoA N-acyltransferases (Nat)"/>
    <property type="match status" value="1"/>
</dbReference>
<reference evidence="1" key="1">
    <citation type="journal article" date="2014" name="Int. J. Syst. Evol. Microbiol.">
        <title>Complete genome sequence of Corynebacterium casei LMG S-19264T (=DSM 44701T), isolated from a smear-ripened cheese.</title>
        <authorList>
            <consortium name="US DOE Joint Genome Institute (JGI-PGF)"/>
            <person name="Walter F."/>
            <person name="Albersmeier A."/>
            <person name="Kalinowski J."/>
            <person name="Ruckert C."/>
        </authorList>
    </citation>
    <scope>NUCLEOTIDE SEQUENCE</scope>
    <source>
        <strain evidence="1">NBRC 110023</strain>
    </source>
</reference>
<dbReference type="EMBL" id="BSOT01000005">
    <property type="protein sequence ID" value="GLR70844.1"/>
    <property type="molecule type" value="Genomic_DNA"/>
</dbReference>
<dbReference type="AlphaFoldDB" id="A0AA37SYG4"/>
<dbReference type="InterPro" id="IPR016181">
    <property type="entry name" value="Acyl_CoA_acyltransferase"/>
</dbReference>
<evidence type="ECO:0000313" key="1">
    <source>
        <dbReference type="EMBL" id="GLR70844.1"/>
    </source>
</evidence>